<dbReference type="InterPro" id="IPR009057">
    <property type="entry name" value="Homeodomain-like_sf"/>
</dbReference>
<keyword evidence="6" id="KW-1185">Reference proteome</keyword>
<evidence type="ECO:0000256" key="3">
    <source>
        <dbReference type="ARBA" id="ARBA00023163"/>
    </source>
</evidence>
<dbReference type="PROSITE" id="PS01124">
    <property type="entry name" value="HTH_ARAC_FAMILY_2"/>
    <property type="match status" value="1"/>
</dbReference>
<comment type="caution">
    <text evidence="5">The sequence shown here is derived from an EMBL/GenBank/DDBJ whole genome shotgun (WGS) entry which is preliminary data.</text>
</comment>
<name>A0ABS2BLE8_9NEIS</name>
<keyword evidence="3" id="KW-0804">Transcription</keyword>
<evidence type="ECO:0000256" key="2">
    <source>
        <dbReference type="ARBA" id="ARBA00023125"/>
    </source>
</evidence>
<sequence length="294" mass="33278">MLIREHLDYPREQHWRLEYLDVEQLPFQWHYHPEFELTLTRHASGVRYIGSDVDSFGELDLALVAPNQPHTWHAQARDDGRHHEVEVIQFTAGWFGSVASLLPELDAIARWLGDVHTGLVFGMQTASAAAPLFGTLRRANGPARLQALLGLLEHLRLADDVRRIGAVVTPPPDEPRLAAALDHLYRHYREPVRLDELARIANTSIATLKRLFALQPLGSVSAYLAALRIGHACDLLINTRLPVEIVAQQSGFPSPAQFYRLFARHKATTPAAFRRHYHLRDGRKASPYHHAHED</sequence>
<gene>
    <name evidence="5" type="ORF">JMJ54_11370</name>
</gene>
<evidence type="ECO:0000313" key="5">
    <source>
        <dbReference type="EMBL" id="MBM3116433.1"/>
    </source>
</evidence>
<dbReference type="Gene3D" id="1.10.10.60">
    <property type="entry name" value="Homeodomain-like"/>
    <property type="match status" value="1"/>
</dbReference>
<protein>
    <submittedName>
        <fullName evidence="5">Helix-turn-helix domain-containing protein</fullName>
    </submittedName>
</protein>
<evidence type="ECO:0000256" key="1">
    <source>
        <dbReference type="ARBA" id="ARBA00023015"/>
    </source>
</evidence>
<dbReference type="InterPro" id="IPR018062">
    <property type="entry name" value="HTH_AraC-typ_CS"/>
</dbReference>
<evidence type="ECO:0000259" key="4">
    <source>
        <dbReference type="PROSITE" id="PS01124"/>
    </source>
</evidence>
<dbReference type="SUPFAM" id="SSF46689">
    <property type="entry name" value="Homeodomain-like"/>
    <property type="match status" value="2"/>
</dbReference>
<dbReference type="PANTHER" id="PTHR43280">
    <property type="entry name" value="ARAC-FAMILY TRANSCRIPTIONAL REGULATOR"/>
    <property type="match status" value="1"/>
</dbReference>
<organism evidence="5 6">
    <name type="scientific">Jeongeupia naejangsanensis</name>
    <dbReference type="NCBI Taxonomy" id="613195"/>
    <lineage>
        <taxon>Bacteria</taxon>
        <taxon>Pseudomonadati</taxon>
        <taxon>Pseudomonadota</taxon>
        <taxon>Betaproteobacteria</taxon>
        <taxon>Neisseriales</taxon>
        <taxon>Chitinibacteraceae</taxon>
        <taxon>Jeongeupia</taxon>
    </lineage>
</organism>
<keyword evidence="2" id="KW-0238">DNA-binding</keyword>
<dbReference type="Pfam" id="PF12833">
    <property type="entry name" value="HTH_18"/>
    <property type="match status" value="1"/>
</dbReference>
<dbReference type="PROSITE" id="PS00041">
    <property type="entry name" value="HTH_ARAC_FAMILY_1"/>
    <property type="match status" value="1"/>
</dbReference>
<dbReference type="SMART" id="SM00342">
    <property type="entry name" value="HTH_ARAC"/>
    <property type="match status" value="1"/>
</dbReference>
<feature type="domain" description="HTH araC/xylS-type" evidence="4">
    <location>
        <begin position="178"/>
        <end position="276"/>
    </location>
</feature>
<keyword evidence="1" id="KW-0805">Transcription regulation</keyword>
<reference evidence="5 6" key="1">
    <citation type="submission" date="2021-01" db="EMBL/GenBank/DDBJ databases">
        <title>Draft Genome Sequence and Polyhydroxyalkanoate Biosynthetic Potential of Jeongeupia naejangsanensis Type Strain DSM 24253.</title>
        <authorList>
            <person name="Turrini P."/>
            <person name="Artuso I."/>
            <person name="Lugli G.A."/>
            <person name="Frangipani E."/>
            <person name="Ventura M."/>
            <person name="Visca P."/>
        </authorList>
    </citation>
    <scope>NUCLEOTIDE SEQUENCE [LARGE SCALE GENOMIC DNA]</scope>
    <source>
        <strain evidence="5 6">DSM 24253</strain>
    </source>
</reference>
<proteinExistence type="predicted"/>
<dbReference type="EMBL" id="JAESND010000005">
    <property type="protein sequence ID" value="MBM3116433.1"/>
    <property type="molecule type" value="Genomic_DNA"/>
</dbReference>
<dbReference type="RefSeq" id="WP_203538680.1">
    <property type="nucleotide sequence ID" value="NZ_JAESND010000005.1"/>
</dbReference>
<accession>A0ABS2BLE8</accession>
<dbReference type="PANTHER" id="PTHR43280:SF27">
    <property type="entry name" value="TRANSCRIPTIONAL REGULATOR MTLR"/>
    <property type="match status" value="1"/>
</dbReference>
<dbReference type="InterPro" id="IPR018060">
    <property type="entry name" value="HTH_AraC"/>
</dbReference>
<evidence type="ECO:0000313" key="6">
    <source>
        <dbReference type="Proteomes" id="UP000809431"/>
    </source>
</evidence>
<dbReference type="Proteomes" id="UP000809431">
    <property type="component" value="Unassembled WGS sequence"/>
</dbReference>